<feature type="compositionally biased region" description="Gly residues" evidence="4">
    <location>
        <begin position="237"/>
        <end position="247"/>
    </location>
</feature>
<sequence>MSDAKDARTKPDAGVDAQNRGSGFALDAPPFTPKSSQEQRPSLKLSSIVNAAPFVPAYLSAGNHNDCSTARAGASSQLSASAASAAVFVPSSTSSTGFYANRLASMSSAAAPFVPKAESFSSPKSKAVNGHARSSSRNDLMLPDGDDLLGMTAHTPGELAQALSSKAPWKSVGFSGADAVAPGTKAEGNLLAANAPITGAPTSPSRGLNSYGSGYSQGYAPSPNKNRSVAQMPGPPGRGAGPQGRGRVGPDMSGRGRGRRGGPGAGMQGSMPQGAGGQGPVPLTPHGIELSKSTAAASYFADRLRTDERQRSYMTLQQMNPGEAEWGLPETVQQYHSLYPLEDIAAARDQPSQAFGIPSIALKAVSSRDGQPYTLRRLDSRQVPPSPELATSAQEVAHLQPTAAMARSAPPTEEQLWSYLVQLISALRAAHGSGLLLRPASLLPSKVLLTGPGRIRVGSLGVADVMAGEISSREELHALQREDLTAVGRLLLVLACAGAPPSLDYVAAGFSQGLTRTISALLASSQGSSFASWQQVAAVMSEQLMAEVDRQQLAAEAAAMQVWKGAEDGRLLRVLVRLSSILERPDSDNDPQWAETGDRYLLKLFRDFVLHQVREDGSPMLDWGHVVECLNKLDAGVPEKITLMSRDEASLLVVSYADLKRCLEGALSELRTRGLNSRPQIRLDARRR</sequence>
<name>A0ABR2YWK5_9CHLO</name>
<dbReference type="PANTHER" id="PTHR12272">
    <property type="entry name" value="DEADENYLATION COMPLEX SUBUNIT PAN3"/>
    <property type="match status" value="1"/>
</dbReference>
<gene>
    <name evidence="6" type="ORF">WJX75_009562</name>
</gene>
<dbReference type="Gene3D" id="1.10.287.3700">
    <property type="match status" value="1"/>
</dbReference>
<dbReference type="Pfam" id="PF18101">
    <property type="entry name" value="Pan3_CK"/>
    <property type="match status" value="1"/>
</dbReference>
<dbReference type="Gene3D" id="1.10.510.10">
    <property type="entry name" value="Transferase(Phosphotransferase) domain 1"/>
    <property type="match status" value="1"/>
</dbReference>
<proteinExistence type="predicted"/>
<keyword evidence="3" id="KW-0067">ATP-binding</keyword>
<feature type="region of interest" description="Disordered" evidence="4">
    <location>
        <begin position="120"/>
        <end position="140"/>
    </location>
</feature>
<dbReference type="PANTHER" id="PTHR12272:SF11">
    <property type="entry name" value="PAN2-PAN3 DEADENYLATION COMPLEX SUBUNIT PAN3"/>
    <property type="match status" value="1"/>
</dbReference>
<organism evidence="6 7">
    <name type="scientific">Coccomyxa subellipsoidea</name>
    <dbReference type="NCBI Taxonomy" id="248742"/>
    <lineage>
        <taxon>Eukaryota</taxon>
        <taxon>Viridiplantae</taxon>
        <taxon>Chlorophyta</taxon>
        <taxon>core chlorophytes</taxon>
        <taxon>Trebouxiophyceae</taxon>
        <taxon>Trebouxiophyceae incertae sedis</taxon>
        <taxon>Coccomyxaceae</taxon>
        <taxon>Coccomyxa</taxon>
    </lineage>
</organism>
<evidence type="ECO:0000256" key="3">
    <source>
        <dbReference type="ARBA" id="ARBA00022840"/>
    </source>
</evidence>
<comment type="caution">
    <text evidence="6">The sequence shown here is derived from an EMBL/GenBank/DDBJ whole genome shotgun (WGS) entry which is preliminary data.</text>
</comment>
<protein>
    <recommendedName>
        <fullName evidence="5">Pan3 C-terminal knob domain-containing protein</fullName>
    </recommendedName>
</protein>
<dbReference type="Proteomes" id="UP001491310">
    <property type="component" value="Unassembled WGS sequence"/>
</dbReference>
<evidence type="ECO:0000256" key="2">
    <source>
        <dbReference type="ARBA" id="ARBA00022741"/>
    </source>
</evidence>
<feature type="compositionally biased region" description="Polar residues" evidence="4">
    <location>
        <begin position="200"/>
        <end position="216"/>
    </location>
</feature>
<dbReference type="Gene3D" id="1.20.5.5160">
    <property type="match status" value="1"/>
</dbReference>
<comment type="subcellular location">
    <subcellularLocation>
        <location evidence="1">Cytoplasm</location>
    </subcellularLocation>
</comment>
<dbReference type="EMBL" id="JALJOT010000004">
    <property type="protein sequence ID" value="KAK9916160.1"/>
    <property type="molecule type" value="Genomic_DNA"/>
</dbReference>
<dbReference type="InterPro" id="IPR030844">
    <property type="entry name" value="PAN3"/>
</dbReference>
<feature type="compositionally biased region" description="Polar residues" evidence="4">
    <location>
        <begin position="33"/>
        <end position="43"/>
    </location>
</feature>
<evidence type="ECO:0000256" key="1">
    <source>
        <dbReference type="ARBA" id="ARBA00004496"/>
    </source>
</evidence>
<feature type="region of interest" description="Disordered" evidence="4">
    <location>
        <begin position="1"/>
        <end position="43"/>
    </location>
</feature>
<evidence type="ECO:0000259" key="5">
    <source>
        <dbReference type="Pfam" id="PF18101"/>
    </source>
</evidence>
<feature type="region of interest" description="Disordered" evidence="4">
    <location>
        <begin position="197"/>
        <end position="287"/>
    </location>
</feature>
<accession>A0ABR2YWK5</accession>
<evidence type="ECO:0000256" key="4">
    <source>
        <dbReference type="SAM" id="MobiDB-lite"/>
    </source>
</evidence>
<evidence type="ECO:0000313" key="6">
    <source>
        <dbReference type="EMBL" id="KAK9916160.1"/>
    </source>
</evidence>
<keyword evidence="7" id="KW-1185">Reference proteome</keyword>
<reference evidence="6 7" key="1">
    <citation type="journal article" date="2024" name="Nat. Commun.">
        <title>Phylogenomics reveals the evolutionary origins of lichenization in chlorophyte algae.</title>
        <authorList>
            <person name="Puginier C."/>
            <person name="Libourel C."/>
            <person name="Otte J."/>
            <person name="Skaloud P."/>
            <person name="Haon M."/>
            <person name="Grisel S."/>
            <person name="Petersen M."/>
            <person name="Berrin J.G."/>
            <person name="Delaux P.M."/>
            <person name="Dal Grande F."/>
            <person name="Keller J."/>
        </authorList>
    </citation>
    <scope>NUCLEOTIDE SEQUENCE [LARGE SCALE GENOMIC DNA]</scope>
    <source>
        <strain evidence="6 7">SAG 216-7</strain>
    </source>
</reference>
<feature type="domain" description="Pan3 C-terminal knob" evidence="5">
    <location>
        <begin position="535"/>
        <end position="670"/>
    </location>
</feature>
<keyword evidence="2" id="KW-0547">Nucleotide-binding</keyword>
<dbReference type="InterPro" id="IPR041332">
    <property type="entry name" value="Pan3_CK"/>
</dbReference>
<evidence type="ECO:0000313" key="7">
    <source>
        <dbReference type="Proteomes" id="UP001491310"/>
    </source>
</evidence>
<feature type="compositionally biased region" description="Basic and acidic residues" evidence="4">
    <location>
        <begin position="1"/>
        <end position="13"/>
    </location>
</feature>